<accession>A0ABV4MR23</accession>
<evidence type="ECO:0000313" key="10">
    <source>
        <dbReference type="Proteomes" id="UP001570071"/>
    </source>
</evidence>
<dbReference type="PANTHER" id="PTHR30151">
    <property type="entry name" value="ALKANE SULFONATE ABC TRANSPORTER-RELATED, MEMBRANE SUBUNIT"/>
    <property type="match status" value="1"/>
</dbReference>
<dbReference type="CDD" id="cd06261">
    <property type="entry name" value="TM_PBP2"/>
    <property type="match status" value="1"/>
</dbReference>
<gene>
    <name evidence="9" type="ORF">AB6D66_00800</name>
</gene>
<feature type="transmembrane region" description="Helical" evidence="7">
    <location>
        <begin position="87"/>
        <end position="107"/>
    </location>
</feature>
<feature type="domain" description="ABC transmembrane type-1" evidence="8">
    <location>
        <begin position="84"/>
        <end position="260"/>
    </location>
</feature>
<keyword evidence="2 7" id="KW-0813">Transport</keyword>
<reference evidence="9 10" key="1">
    <citation type="journal article" date="2024" name="ISME J.">
        <title>Tailless and filamentous prophages are predominant in marine Vibrio.</title>
        <authorList>
            <person name="Steensen K."/>
            <person name="Seneca J."/>
            <person name="Bartlau N."/>
            <person name="Yu X.A."/>
            <person name="Hussain F.A."/>
            <person name="Polz M.F."/>
        </authorList>
    </citation>
    <scope>NUCLEOTIDE SEQUENCE [LARGE SCALE GENOMIC DNA]</scope>
    <source>
        <strain evidence="9 10">10N.239.312.F12</strain>
    </source>
</reference>
<dbReference type="InterPro" id="IPR000515">
    <property type="entry name" value="MetI-like"/>
</dbReference>
<comment type="similarity">
    <text evidence="7">Belongs to the binding-protein-dependent transport system permease family.</text>
</comment>
<evidence type="ECO:0000313" key="9">
    <source>
        <dbReference type="EMBL" id="MEZ8719584.1"/>
    </source>
</evidence>
<evidence type="ECO:0000256" key="5">
    <source>
        <dbReference type="ARBA" id="ARBA00022989"/>
    </source>
</evidence>
<dbReference type="InterPro" id="IPR035906">
    <property type="entry name" value="MetI-like_sf"/>
</dbReference>
<keyword evidence="4 7" id="KW-0812">Transmembrane</keyword>
<feature type="transmembrane region" description="Helical" evidence="7">
    <location>
        <begin position="119"/>
        <end position="140"/>
    </location>
</feature>
<evidence type="ECO:0000256" key="1">
    <source>
        <dbReference type="ARBA" id="ARBA00004651"/>
    </source>
</evidence>
<dbReference type="PANTHER" id="PTHR30151:SF0">
    <property type="entry name" value="ABC TRANSPORTER PERMEASE PROTEIN MJ0413-RELATED"/>
    <property type="match status" value="1"/>
</dbReference>
<comment type="caution">
    <text evidence="9">The sequence shown here is derived from an EMBL/GenBank/DDBJ whole genome shotgun (WGS) entry which is preliminary data.</text>
</comment>
<dbReference type="SUPFAM" id="SSF161098">
    <property type="entry name" value="MetI-like"/>
    <property type="match status" value="1"/>
</dbReference>
<evidence type="ECO:0000256" key="7">
    <source>
        <dbReference type="RuleBase" id="RU363032"/>
    </source>
</evidence>
<evidence type="ECO:0000259" key="8">
    <source>
        <dbReference type="PROSITE" id="PS50928"/>
    </source>
</evidence>
<dbReference type="EMBL" id="JBFSSG010000001">
    <property type="protein sequence ID" value="MEZ8719584.1"/>
    <property type="molecule type" value="Genomic_DNA"/>
</dbReference>
<evidence type="ECO:0000256" key="3">
    <source>
        <dbReference type="ARBA" id="ARBA00022475"/>
    </source>
</evidence>
<dbReference type="Gene3D" id="1.10.3720.10">
    <property type="entry name" value="MetI-like"/>
    <property type="match status" value="1"/>
</dbReference>
<sequence>MKRPQFFGLHAEPSKKLNWFLCLIPFVLIITMYFTASHIRHIENPSDKLLPTAVEMVNAMGQLAFHEDRRTGDFLLLSDTISSLSRIFIGVGAATITALLLGLNMGLYKGLRSVFNPFITFFSMIPPLAILPILFISFGVGELGKIMLIFIGTAPILIRDVTLHVANIPKETIVKAQTLGANNLQITYKIIMPLVIPKLTDAIRLSLGSAWLFLIAAEAIASTDGLGYRIFLMRRYLNMDVILPYVLWITVLGVLIDFLLRTFVQKAYPWYSQTK</sequence>
<keyword evidence="6 7" id="KW-0472">Membrane</keyword>
<evidence type="ECO:0000256" key="2">
    <source>
        <dbReference type="ARBA" id="ARBA00022448"/>
    </source>
</evidence>
<feature type="transmembrane region" description="Helical" evidence="7">
    <location>
        <begin position="241"/>
        <end position="260"/>
    </location>
</feature>
<organism evidence="9 10">
    <name type="scientific">Vibrio pomeroyi</name>
    <dbReference type="NCBI Taxonomy" id="198832"/>
    <lineage>
        <taxon>Bacteria</taxon>
        <taxon>Pseudomonadati</taxon>
        <taxon>Pseudomonadota</taxon>
        <taxon>Gammaproteobacteria</taxon>
        <taxon>Vibrionales</taxon>
        <taxon>Vibrionaceae</taxon>
        <taxon>Vibrio</taxon>
    </lineage>
</organism>
<dbReference type="PROSITE" id="PS50928">
    <property type="entry name" value="ABC_TM1"/>
    <property type="match status" value="1"/>
</dbReference>
<dbReference type="Proteomes" id="UP001570071">
    <property type="component" value="Unassembled WGS sequence"/>
</dbReference>
<dbReference type="Pfam" id="PF00528">
    <property type="entry name" value="BPD_transp_1"/>
    <property type="match status" value="1"/>
</dbReference>
<feature type="transmembrane region" description="Helical" evidence="7">
    <location>
        <begin position="202"/>
        <end position="221"/>
    </location>
</feature>
<evidence type="ECO:0000256" key="4">
    <source>
        <dbReference type="ARBA" id="ARBA00022692"/>
    </source>
</evidence>
<comment type="subcellular location">
    <subcellularLocation>
        <location evidence="1 7">Cell membrane</location>
        <topology evidence="1 7">Multi-pass membrane protein</topology>
    </subcellularLocation>
</comment>
<keyword evidence="5 7" id="KW-1133">Transmembrane helix</keyword>
<evidence type="ECO:0000256" key="6">
    <source>
        <dbReference type="ARBA" id="ARBA00023136"/>
    </source>
</evidence>
<protein>
    <submittedName>
        <fullName evidence="9">ABC transporter permease</fullName>
    </submittedName>
</protein>
<proteinExistence type="inferred from homology"/>
<name>A0ABV4MR23_9VIBR</name>
<feature type="transmembrane region" description="Helical" evidence="7">
    <location>
        <begin position="146"/>
        <end position="166"/>
    </location>
</feature>
<keyword evidence="3" id="KW-1003">Cell membrane</keyword>
<feature type="transmembrane region" description="Helical" evidence="7">
    <location>
        <begin position="20"/>
        <end position="39"/>
    </location>
</feature>
<dbReference type="RefSeq" id="WP_269337602.1">
    <property type="nucleotide sequence ID" value="NZ_JBFSSG010000001.1"/>
</dbReference>
<keyword evidence="10" id="KW-1185">Reference proteome</keyword>